<dbReference type="GO" id="GO:0006508">
    <property type="term" value="P:proteolysis"/>
    <property type="evidence" value="ECO:0007669"/>
    <property type="project" value="UniProtKB-KW"/>
</dbReference>
<evidence type="ECO:0000313" key="1">
    <source>
        <dbReference type="EMBL" id="MBB4119028.1"/>
    </source>
</evidence>
<name>A0A840ELM3_9FLAO</name>
<dbReference type="AlphaFoldDB" id="A0A840ELM3"/>
<keyword evidence="2" id="KW-1185">Reference proteome</keyword>
<keyword evidence="1" id="KW-0378">Hydrolase</keyword>
<gene>
    <name evidence="1" type="ORF">GGR32_001319</name>
</gene>
<comment type="caution">
    <text evidence="1">The sequence shown here is derived from an EMBL/GenBank/DDBJ whole genome shotgun (WGS) entry which is preliminary data.</text>
</comment>
<dbReference type="Proteomes" id="UP000553034">
    <property type="component" value="Unassembled WGS sequence"/>
</dbReference>
<accession>A0A840ELM3</accession>
<reference evidence="1 2" key="1">
    <citation type="submission" date="2020-08" db="EMBL/GenBank/DDBJ databases">
        <title>Genomic Encyclopedia of Type Strains, Phase IV (KMG-IV): sequencing the most valuable type-strain genomes for metagenomic binning, comparative biology and taxonomic classification.</title>
        <authorList>
            <person name="Goeker M."/>
        </authorList>
    </citation>
    <scope>NUCLEOTIDE SEQUENCE [LARGE SCALE GENOMIC DNA]</scope>
    <source>
        <strain evidence="1 2">DSM 29568</strain>
    </source>
</reference>
<sequence length="87" mass="9730">MDLSADGKTLTINLAYYKGYERSTKGTKETIAHELQHYVQTSEHGGGTSNNKASKNVSRRLRSLRRIYNGGRLVLGYKLTDADVQEP</sequence>
<protein>
    <submittedName>
        <fullName evidence="1">Putative SprT family Zn-dependent metalloprotease</fullName>
    </submittedName>
</protein>
<keyword evidence="1" id="KW-0645">Protease</keyword>
<organism evidence="1 2">
    <name type="scientific">Mesonia hippocampi</name>
    <dbReference type="NCBI Taxonomy" id="1628250"/>
    <lineage>
        <taxon>Bacteria</taxon>
        <taxon>Pseudomonadati</taxon>
        <taxon>Bacteroidota</taxon>
        <taxon>Flavobacteriia</taxon>
        <taxon>Flavobacteriales</taxon>
        <taxon>Flavobacteriaceae</taxon>
        <taxon>Mesonia</taxon>
    </lineage>
</organism>
<keyword evidence="1" id="KW-0482">Metalloprotease</keyword>
<dbReference type="EMBL" id="JACIFO010000004">
    <property type="protein sequence ID" value="MBB4119028.1"/>
    <property type="molecule type" value="Genomic_DNA"/>
</dbReference>
<dbReference type="GO" id="GO:0008237">
    <property type="term" value="F:metallopeptidase activity"/>
    <property type="evidence" value="ECO:0007669"/>
    <property type="project" value="UniProtKB-KW"/>
</dbReference>
<proteinExistence type="predicted"/>
<evidence type="ECO:0000313" key="2">
    <source>
        <dbReference type="Proteomes" id="UP000553034"/>
    </source>
</evidence>